<dbReference type="PANTHER" id="PTHR32057:SF14">
    <property type="entry name" value="PROTEIN ADENYLYLTRANSFERASE SELO, MITOCHONDRIAL"/>
    <property type="match status" value="1"/>
</dbReference>
<comment type="cofactor">
    <cofactor evidence="8">
        <name>Mg(2+)</name>
        <dbReference type="ChEBI" id="CHEBI:18420"/>
    </cofactor>
    <cofactor evidence="8">
        <name>Mn(2+)</name>
        <dbReference type="ChEBI" id="CHEBI:29035"/>
    </cofactor>
</comment>
<comment type="catalytic activity">
    <reaction evidence="8">
        <text>L-tyrosyl-[protein] + ATP = O-(5'-adenylyl)-L-tyrosyl-[protein] + diphosphate</text>
        <dbReference type="Rhea" id="RHEA:54288"/>
        <dbReference type="Rhea" id="RHEA-COMP:10136"/>
        <dbReference type="Rhea" id="RHEA-COMP:13846"/>
        <dbReference type="ChEBI" id="CHEBI:30616"/>
        <dbReference type="ChEBI" id="CHEBI:33019"/>
        <dbReference type="ChEBI" id="CHEBI:46858"/>
        <dbReference type="ChEBI" id="CHEBI:83624"/>
        <dbReference type="EC" id="2.7.7.108"/>
    </reaction>
</comment>
<dbReference type="RefSeq" id="WP_138988559.1">
    <property type="nucleotide sequence ID" value="NZ_CP043869.1"/>
</dbReference>
<feature type="binding site" evidence="8">
    <location>
        <position position="127"/>
    </location>
    <ligand>
        <name>ATP</name>
        <dbReference type="ChEBI" id="CHEBI:30616"/>
    </ligand>
</feature>
<proteinExistence type="inferred from homology"/>
<dbReference type="GO" id="GO:0000287">
    <property type="term" value="F:magnesium ion binding"/>
    <property type="evidence" value="ECO:0007669"/>
    <property type="project" value="UniProtKB-UniRule"/>
</dbReference>
<evidence type="ECO:0000256" key="4">
    <source>
        <dbReference type="ARBA" id="ARBA00022723"/>
    </source>
</evidence>
<evidence type="ECO:0000313" key="9">
    <source>
        <dbReference type="EMBL" id="QEQ96179.1"/>
    </source>
</evidence>
<dbReference type="GO" id="GO:0030145">
    <property type="term" value="F:manganese ion binding"/>
    <property type="evidence" value="ECO:0007669"/>
    <property type="project" value="UniProtKB-UniRule"/>
</dbReference>
<dbReference type="InterPro" id="IPR003846">
    <property type="entry name" value="SelO"/>
</dbReference>
<comment type="similarity">
    <text evidence="1 8">Belongs to the SELO family.</text>
</comment>
<name>A0A5P1R951_9GAMM</name>
<dbReference type="HAMAP" id="MF_00692">
    <property type="entry name" value="SelO"/>
    <property type="match status" value="1"/>
</dbReference>
<keyword evidence="3 8" id="KW-0548">Nucleotidyltransferase</keyword>
<keyword evidence="6 8" id="KW-0067">ATP-binding</keyword>
<dbReference type="EC" id="2.7.7.108" evidence="8"/>
<dbReference type="GO" id="GO:0005524">
    <property type="term" value="F:ATP binding"/>
    <property type="evidence" value="ECO:0007669"/>
    <property type="project" value="UniProtKB-UniRule"/>
</dbReference>
<feature type="binding site" evidence="8">
    <location>
        <position position="263"/>
    </location>
    <ligand>
        <name>Mg(2+)</name>
        <dbReference type="ChEBI" id="CHEBI:18420"/>
    </ligand>
</feature>
<comment type="catalytic activity">
    <reaction evidence="8">
        <text>L-histidyl-[protein] + UTP = N(tele)-(5'-uridylyl)-L-histidyl-[protein] + diphosphate</text>
        <dbReference type="Rhea" id="RHEA:83891"/>
        <dbReference type="Rhea" id="RHEA-COMP:9745"/>
        <dbReference type="Rhea" id="RHEA-COMP:20239"/>
        <dbReference type="ChEBI" id="CHEBI:29979"/>
        <dbReference type="ChEBI" id="CHEBI:33019"/>
        <dbReference type="ChEBI" id="CHEBI:46398"/>
        <dbReference type="ChEBI" id="CHEBI:233474"/>
    </reaction>
</comment>
<feature type="binding site" evidence="8">
    <location>
        <position position="114"/>
    </location>
    <ligand>
        <name>ATP</name>
        <dbReference type="ChEBI" id="CHEBI:30616"/>
    </ligand>
</feature>
<dbReference type="Proteomes" id="UP000324760">
    <property type="component" value="Chromosome"/>
</dbReference>
<evidence type="ECO:0000256" key="5">
    <source>
        <dbReference type="ARBA" id="ARBA00022741"/>
    </source>
</evidence>
<dbReference type="AlphaFoldDB" id="A0A5P1R951"/>
<feature type="binding site" evidence="8">
    <location>
        <position position="94"/>
    </location>
    <ligand>
        <name>ATP</name>
        <dbReference type="ChEBI" id="CHEBI:30616"/>
    </ligand>
</feature>
<keyword evidence="4 8" id="KW-0479">Metal-binding</keyword>
<comment type="catalytic activity">
    <reaction evidence="8">
        <text>L-seryl-[protein] + UTP = O-(5'-uridylyl)-L-seryl-[protein] + diphosphate</text>
        <dbReference type="Rhea" id="RHEA:64604"/>
        <dbReference type="Rhea" id="RHEA-COMP:9863"/>
        <dbReference type="Rhea" id="RHEA-COMP:16635"/>
        <dbReference type="ChEBI" id="CHEBI:29999"/>
        <dbReference type="ChEBI" id="CHEBI:33019"/>
        <dbReference type="ChEBI" id="CHEBI:46398"/>
        <dbReference type="ChEBI" id="CHEBI:156051"/>
    </reaction>
</comment>
<feature type="active site" description="Proton acceptor" evidence="8">
    <location>
        <position position="253"/>
    </location>
</feature>
<dbReference type="Pfam" id="PF02696">
    <property type="entry name" value="SelO"/>
    <property type="match status" value="1"/>
</dbReference>
<keyword evidence="2 8" id="KW-0808">Transferase</keyword>
<evidence type="ECO:0000256" key="3">
    <source>
        <dbReference type="ARBA" id="ARBA00022695"/>
    </source>
</evidence>
<keyword evidence="7 8" id="KW-0460">Magnesium</keyword>
<organism evidence="9 10">
    <name type="scientific">Neptunomonas concharum</name>
    <dbReference type="NCBI Taxonomy" id="1031538"/>
    <lineage>
        <taxon>Bacteria</taxon>
        <taxon>Pseudomonadati</taxon>
        <taxon>Pseudomonadota</taxon>
        <taxon>Gammaproteobacteria</taxon>
        <taxon>Oceanospirillales</taxon>
        <taxon>Oceanospirillaceae</taxon>
        <taxon>Neptunomonas</taxon>
    </lineage>
</organism>
<evidence type="ECO:0000256" key="6">
    <source>
        <dbReference type="ARBA" id="ARBA00022840"/>
    </source>
</evidence>
<feature type="binding site" evidence="8">
    <location>
        <position position="126"/>
    </location>
    <ligand>
        <name>ATP</name>
        <dbReference type="ChEBI" id="CHEBI:30616"/>
    </ligand>
</feature>
<evidence type="ECO:0000256" key="8">
    <source>
        <dbReference type="HAMAP-Rule" id="MF_00692"/>
    </source>
</evidence>
<feature type="binding site" evidence="8">
    <location>
        <position position="177"/>
    </location>
    <ligand>
        <name>ATP</name>
        <dbReference type="ChEBI" id="CHEBI:30616"/>
    </ligand>
</feature>
<keyword evidence="5 8" id="KW-0547">Nucleotide-binding</keyword>
<evidence type="ECO:0000256" key="7">
    <source>
        <dbReference type="ARBA" id="ARBA00022842"/>
    </source>
</evidence>
<sequence>MLGTLQSLILENGYLDFPEHFYQRNTPTSLKGAHLISFNPEVARLLDLNPCKVNPDELAYYFGGGGLLPTSQPLAMKYAGHQFGSYNPDLGDGRGLLLGEVVNQQGERWDLHLKGAGKTAFSRFGDGKAVLRSSIREYLVSEAMHGLNIPTTRALCLIGSHEYTLREGMEPCAMVLRVSQSHIRFGHFEHFYYSRKHDDLKRLAEYCLERYFPDLIQESDPYLAMFREIRDRSINMVAKWQAYGFVHGVMNTDNMSILGETFDYGPYTFMDNYRADFVSSHTDHQGRYAFQRQPDIVLWNLSCLAQALLPLTGKEKLIGLLDEYKSLYLTAYYQLMRKRLGLQVKREGDDALVDQLITLASAQRIDLNRFLRDLCSFEPSQQPSLDRCLSHFGQAAPAQDWMFTYGNRLAKEAASPPIRQQQMRAVNPCYLLRNYMAEEAIKAANQGDYQGVNELLAVVRKPFEEKAEFAHYAEAPPEWASGISLSCSS</sequence>
<dbReference type="OrthoDB" id="9776281at2"/>
<feature type="binding site" evidence="8">
    <location>
        <position position="184"/>
    </location>
    <ligand>
        <name>ATP</name>
        <dbReference type="ChEBI" id="CHEBI:30616"/>
    </ligand>
</feature>
<keyword evidence="10" id="KW-1185">Reference proteome</keyword>
<dbReference type="KEGG" id="ncu:F0U83_05380"/>
<dbReference type="EC" id="2.7.7.-" evidence="8"/>
<dbReference type="PANTHER" id="PTHR32057">
    <property type="entry name" value="PROTEIN ADENYLYLTRANSFERASE SELO, MITOCHONDRIAL"/>
    <property type="match status" value="1"/>
</dbReference>
<gene>
    <name evidence="8" type="primary">ydiU</name>
    <name evidence="8" type="synonym">selO</name>
    <name evidence="9" type="ORF">F0U83_05380</name>
</gene>
<comment type="function">
    <text evidence="8">Nucleotidyltransferase involved in the post-translational modification of proteins. It can catalyze the addition of adenosine monophosphate (AMP) or uridine monophosphate (UMP) to a protein, resulting in modifications known as AMPylation and UMPylation.</text>
</comment>
<reference evidence="9 10" key="1">
    <citation type="journal article" date="2019" name="Biochem. Eng. J.">
        <title>Metabolic engineering of the marine bacteria Neptunomonas concharum for the production of acetoin and meso-2,3-butanediol from acetate.</title>
        <authorList>
            <person name="Li W."/>
            <person name="Pu N."/>
            <person name="Liu C.-X."/>
            <person name="Yuan Q.-P."/>
            <person name="Li Z.-J."/>
        </authorList>
    </citation>
    <scope>NUCLEOTIDE SEQUENCE [LARGE SCALE GENOMIC DNA]</scope>
    <source>
        <strain evidence="9 10">JCM17730</strain>
    </source>
</reference>
<dbReference type="NCBIfam" id="NF000658">
    <property type="entry name" value="PRK00029.1"/>
    <property type="match status" value="1"/>
</dbReference>
<protein>
    <recommendedName>
        <fullName evidence="8">Protein nucleotidyltransferase YdiU</fullName>
        <ecNumber evidence="8">2.7.7.-</ecNumber>
    </recommendedName>
    <alternativeName>
        <fullName evidence="8">Protein adenylyltransferase YdiU</fullName>
        <ecNumber evidence="8">2.7.7.108</ecNumber>
    </alternativeName>
    <alternativeName>
        <fullName evidence="8">Protein uridylyltransferase YdiU</fullName>
        <ecNumber evidence="8">2.7.7.-</ecNumber>
    </alternativeName>
</protein>
<comment type="catalytic activity">
    <reaction evidence="8">
        <text>L-tyrosyl-[protein] + UTP = O-(5'-uridylyl)-L-tyrosyl-[protein] + diphosphate</text>
        <dbReference type="Rhea" id="RHEA:83887"/>
        <dbReference type="Rhea" id="RHEA-COMP:10136"/>
        <dbReference type="Rhea" id="RHEA-COMP:20238"/>
        <dbReference type="ChEBI" id="CHEBI:33019"/>
        <dbReference type="ChEBI" id="CHEBI:46398"/>
        <dbReference type="ChEBI" id="CHEBI:46858"/>
        <dbReference type="ChEBI" id="CHEBI:90602"/>
    </reaction>
</comment>
<feature type="binding site" evidence="8">
    <location>
        <position position="93"/>
    </location>
    <ligand>
        <name>ATP</name>
        <dbReference type="ChEBI" id="CHEBI:30616"/>
    </ligand>
</feature>
<dbReference type="GO" id="GO:0070733">
    <property type="term" value="F:AMPylase activity"/>
    <property type="evidence" value="ECO:0007669"/>
    <property type="project" value="UniProtKB-EC"/>
</dbReference>
<feature type="binding site" evidence="8">
    <location>
        <position position="263"/>
    </location>
    <ligand>
        <name>ATP</name>
        <dbReference type="ChEBI" id="CHEBI:30616"/>
    </ligand>
</feature>
<keyword evidence="8" id="KW-0464">Manganese</keyword>
<evidence type="ECO:0000313" key="10">
    <source>
        <dbReference type="Proteomes" id="UP000324760"/>
    </source>
</evidence>
<comment type="catalytic activity">
    <reaction evidence="8">
        <text>L-seryl-[protein] + ATP = 3-O-(5'-adenylyl)-L-seryl-[protein] + diphosphate</text>
        <dbReference type="Rhea" id="RHEA:58120"/>
        <dbReference type="Rhea" id="RHEA-COMP:9863"/>
        <dbReference type="Rhea" id="RHEA-COMP:15073"/>
        <dbReference type="ChEBI" id="CHEBI:29999"/>
        <dbReference type="ChEBI" id="CHEBI:30616"/>
        <dbReference type="ChEBI" id="CHEBI:33019"/>
        <dbReference type="ChEBI" id="CHEBI:142516"/>
        <dbReference type="EC" id="2.7.7.108"/>
    </reaction>
</comment>
<accession>A0A5P1R951</accession>
<feature type="binding site" evidence="8">
    <location>
        <position position="91"/>
    </location>
    <ligand>
        <name>ATP</name>
        <dbReference type="ChEBI" id="CHEBI:30616"/>
    </ligand>
</feature>
<evidence type="ECO:0000256" key="1">
    <source>
        <dbReference type="ARBA" id="ARBA00009747"/>
    </source>
</evidence>
<evidence type="ECO:0000256" key="2">
    <source>
        <dbReference type="ARBA" id="ARBA00022679"/>
    </source>
</evidence>
<dbReference type="EMBL" id="CP043869">
    <property type="protein sequence ID" value="QEQ96179.1"/>
    <property type="molecule type" value="Genomic_DNA"/>
</dbReference>
<feature type="binding site" evidence="8">
    <location>
        <position position="254"/>
    </location>
    <ligand>
        <name>Mg(2+)</name>
        <dbReference type="ChEBI" id="CHEBI:18420"/>
    </ligand>
</feature>
<comment type="catalytic activity">
    <reaction evidence="8">
        <text>L-threonyl-[protein] + ATP = 3-O-(5'-adenylyl)-L-threonyl-[protein] + diphosphate</text>
        <dbReference type="Rhea" id="RHEA:54292"/>
        <dbReference type="Rhea" id="RHEA-COMP:11060"/>
        <dbReference type="Rhea" id="RHEA-COMP:13847"/>
        <dbReference type="ChEBI" id="CHEBI:30013"/>
        <dbReference type="ChEBI" id="CHEBI:30616"/>
        <dbReference type="ChEBI" id="CHEBI:33019"/>
        <dbReference type="ChEBI" id="CHEBI:138113"/>
        <dbReference type="EC" id="2.7.7.108"/>
    </reaction>
</comment>